<keyword evidence="4 12" id="KW-0378">Hydrolase</keyword>
<feature type="domain" description="Glycosyl hydrolase family 63 C-terminal" evidence="14">
    <location>
        <begin position="295"/>
        <end position="397"/>
    </location>
</feature>
<dbReference type="InterPro" id="IPR031335">
    <property type="entry name" value="Glyco_hydro_63_C"/>
</dbReference>
<feature type="region of interest" description="Disordered" evidence="13">
    <location>
        <begin position="1"/>
        <end position="25"/>
    </location>
</feature>
<dbReference type="GO" id="GO:0006487">
    <property type="term" value="P:protein N-linked glycosylation"/>
    <property type="evidence" value="ECO:0007669"/>
    <property type="project" value="UniProtKB-UniRule"/>
</dbReference>
<dbReference type="EC" id="3.2.1.106" evidence="11 12"/>
<keyword evidence="3 12" id="KW-0812">Transmembrane</keyword>
<evidence type="ECO:0000259" key="14">
    <source>
        <dbReference type="Pfam" id="PF03200"/>
    </source>
</evidence>
<proteinExistence type="inferred from homology"/>
<dbReference type="GO" id="GO:0005789">
    <property type="term" value="C:endoplasmic reticulum membrane"/>
    <property type="evidence" value="ECO:0007669"/>
    <property type="project" value="UniProtKB-SubCell"/>
</dbReference>
<evidence type="ECO:0000256" key="12">
    <source>
        <dbReference type="RuleBase" id="RU368089"/>
    </source>
</evidence>
<evidence type="ECO:0000256" key="13">
    <source>
        <dbReference type="SAM" id="MobiDB-lite"/>
    </source>
</evidence>
<dbReference type="InterPro" id="IPR012341">
    <property type="entry name" value="6hp_glycosidase-like_sf"/>
</dbReference>
<name>A0AAD5QEK0_PARTN</name>
<dbReference type="GO" id="GO:0009311">
    <property type="term" value="P:oligosaccharide metabolic process"/>
    <property type="evidence" value="ECO:0007669"/>
    <property type="project" value="UniProtKB-UniRule"/>
</dbReference>
<dbReference type="PANTHER" id="PTHR10412">
    <property type="entry name" value="MANNOSYL-OLIGOSACCHARIDE GLUCOSIDASE"/>
    <property type="match status" value="1"/>
</dbReference>
<evidence type="ECO:0000313" key="17">
    <source>
        <dbReference type="Proteomes" id="UP001196413"/>
    </source>
</evidence>
<reference evidence="16" key="1">
    <citation type="submission" date="2021-06" db="EMBL/GenBank/DDBJ databases">
        <title>Parelaphostrongylus tenuis whole genome reference sequence.</title>
        <authorList>
            <person name="Garwood T.J."/>
            <person name="Larsen P.A."/>
            <person name="Fountain-Jones N.M."/>
            <person name="Garbe J.R."/>
            <person name="Macchietto M.G."/>
            <person name="Kania S.A."/>
            <person name="Gerhold R.W."/>
            <person name="Richards J.E."/>
            <person name="Wolf T.M."/>
        </authorList>
    </citation>
    <scope>NUCLEOTIDE SEQUENCE</scope>
    <source>
        <strain evidence="16">MNPRO001-30</strain>
        <tissue evidence="16">Meninges</tissue>
    </source>
</reference>
<evidence type="ECO:0000256" key="5">
    <source>
        <dbReference type="ARBA" id="ARBA00022824"/>
    </source>
</evidence>
<evidence type="ECO:0000256" key="11">
    <source>
        <dbReference type="ARBA" id="ARBA00038888"/>
    </source>
</evidence>
<comment type="caution">
    <text evidence="16">The sequence shown here is derived from an EMBL/GenBank/DDBJ whole genome shotgun (WGS) entry which is preliminary data.</text>
</comment>
<keyword evidence="5 12" id="KW-0256">Endoplasmic reticulum</keyword>
<keyword evidence="8 12" id="KW-0472">Membrane</keyword>
<evidence type="ECO:0000313" key="16">
    <source>
        <dbReference type="EMBL" id="KAJ1349138.1"/>
    </source>
</evidence>
<dbReference type="Proteomes" id="UP001196413">
    <property type="component" value="Unassembled WGS sequence"/>
</dbReference>
<keyword evidence="17" id="KW-1185">Reference proteome</keyword>
<dbReference type="PANTHER" id="PTHR10412:SF11">
    <property type="entry name" value="MANNOSYL-OLIGOSACCHARIDE GLUCOSIDASE"/>
    <property type="match status" value="1"/>
</dbReference>
<organism evidence="16 17">
    <name type="scientific">Parelaphostrongylus tenuis</name>
    <name type="common">Meningeal worm</name>
    <dbReference type="NCBI Taxonomy" id="148309"/>
    <lineage>
        <taxon>Eukaryota</taxon>
        <taxon>Metazoa</taxon>
        <taxon>Ecdysozoa</taxon>
        <taxon>Nematoda</taxon>
        <taxon>Chromadorea</taxon>
        <taxon>Rhabditida</taxon>
        <taxon>Rhabditina</taxon>
        <taxon>Rhabditomorpha</taxon>
        <taxon>Strongyloidea</taxon>
        <taxon>Metastrongylidae</taxon>
        <taxon>Parelaphostrongylus</taxon>
    </lineage>
</organism>
<keyword evidence="10 12" id="KW-0326">Glycosidase</keyword>
<evidence type="ECO:0000256" key="2">
    <source>
        <dbReference type="ARBA" id="ARBA00010833"/>
    </source>
</evidence>
<dbReference type="InterPro" id="IPR038518">
    <property type="entry name" value="Glyco_hydro_63N_sf"/>
</dbReference>
<keyword evidence="9" id="KW-0325">Glycoprotein</keyword>
<dbReference type="GO" id="GO:0004573">
    <property type="term" value="F:Glc3Man9GlcNAc2 oligosaccharide glucosidase activity"/>
    <property type="evidence" value="ECO:0007669"/>
    <property type="project" value="UniProtKB-UniRule"/>
</dbReference>
<dbReference type="EMBL" id="JAHQIW010000610">
    <property type="protein sequence ID" value="KAJ1349138.1"/>
    <property type="molecule type" value="Genomic_DNA"/>
</dbReference>
<dbReference type="Gene3D" id="2.70.98.110">
    <property type="entry name" value="Glycosyl hydrolase family 63, N-terminal domain"/>
    <property type="match status" value="1"/>
</dbReference>
<sequence length="400" mass="45597">MARKQGSKPAKSAAANSTGQKSSTKKGGLNWSVLVLISSAIAVISYVTYTEFISPPNQIRKLLPLIKGLPFEKTKWGSYRPHAYFGLRTKDPRSPLFGIMWYEQPDVVQMPHMRHWCDQGDGLEHYAWYSADGRTFGRQNISEHAGNISIDWINSGETWTARLRMVPKTRYTLIIYLVAQESRSKFRIGHHLKSIISGQTELFGDVRLAINLKNEDKVLHSSLVWDDVDIHLDHLNDIVLMNTRALQSESGIVYQLDQQKPYHEGRFAAVQLNLHTDVEIEIAFSTRHAQAKVGPQFQKELVKRESDFNNRFERSFHLEGKNYSPVELQMAKVALSNMLGGIGYWYGYNRVQKGGASVTVPYGPHELLSAVPSRSYFPRGFLWDEGFHNMLIRRFDPNSA</sequence>
<dbReference type="InterPro" id="IPR031631">
    <property type="entry name" value="Glyco_hydro_63N"/>
</dbReference>
<feature type="transmembrane region" description="Helical" evidence="12">
    <location>
        <begin position="29"/>
        <end position="49"/>
    </location>
</feature>
<dbReference type="InterPro" id="IPR004888">
    <property type="entry name" value="Glycoside_hydrolase_63"/>
</dbReference>
<comment type="subcellular location">
    <subcellularLocation>
        <location evidence="1 12">Endoplasmic reticulum membrane</location>
        <topology evidence="1 12">Single-pass type II membrane protein</topology>
    </subcellularLocation>
</comment>
<dbReference type="Pfam" id="PF03200">
    <property type="entry name" value="Glyco_hydro_63"/>
    <property type="match status" value="1"/>
</dbReference>
<dbReference type="Pfam" id="PF16923">
    <property type="entry name" value="Glyco_hydro_63N"/>
    <property type="match status" value="1"/>
</dbReference>
<evidence type="ECO:0000256" key="9">
    <source>
        <dbReference type="ARBA" id="ARBA00023180"/>
    </source>
</evidence>
<gene>
    <name evidence="16" type="ORF">KIN20_004592</name>
</gene>
<evidence type="ECO:0000256" key="1">
    <source>
        <dbReference type="ARBA" id="ARBA00004648"/>
    </source>
</evidence>
<evidence type="ECO:0000259" key="15">
    <source>
        <dbReference type="Pfam" id="PF16923"/>
    </source>
</evidence>
<evidence type="ECO:0000256" key="6">
    <source>
        <dbReference type="ARBA" id="ARBA00022968"/>
    </source>
</evidence>
<evidence type="ECO:0000256" key="4">
    <source>
        <dbReference type="ARBA" id="ARBA00022801"/>
    </source>
</evidence>
<protein>
    <recommendedName>
        <fullName evidence="11 12">Mannosyl-oligosaccharide glucosidase</fullName>
        <ecNumber evidence="11 12">3.2.1.106</ecNumber>
    </recommendedName>
</protein>
<accession>A0AAD5QEK0</accession>
<evidence type="ECO:0000256" key="3">
    <source>
        <dbReference type="ARBA" id="ARBA00022692"/>
    </source>
</evidence>
<dbReference type="Gene3D" id="1.50.10.10">
    <property type="match status" value="1"/>
</dbReference>
<keyword evidence="7 12" id="KW-1133">Transmembrane helix</keyword>
<evidence type="ECO:0000256" key="8">
    <source>
        <dbReference type="ARBA" id="ARBA00023136"/>
    </source>
</evidence>
<evidence type="ECO:0000256" key="7">
    <source>
        <dbReference type="ARBA" id="ARBA00022989"/>
    </source>
</evidence>
<keyword evidence="6" id="KW-0735">Signal-anchor</keyword>
<comment type="similarity">
    <text evidence="2 12">Belongs to the glycosyl hydrolase 63 family.</text>
</comment>
<comment type="catalytic activity">
    <reaction evidence="12">
        <text>N(4)-(alpha-D-Glc-(1-&gt;2)-alpha-D-Glc-(1-&gt;3)-alpha-D-Glc-(1-&gt;3)-alpha-D-Man-(1-&gt;2)-alpha-D-Man-(1-&gt;2)-alpha-D-Man-(1-&gt;3)-[alpha-D-Man-(1-&gt;2)-alpha-D-Man-(1-&gt;3)-[alpha-D-Man-(1-&gt;2)-alpha-D-Man-(1-&gt;6)]-alpha-D-Man-(1-&gt;6)]-beta-D-Man-(1-&gt;4)-beta-D-GlcNAc-(1-&gt;4)-beta-D-GlcNAc)-L-asparaginyl-[protein] + H2O = N(4)-(alpha-D-Glc-(1-&gt;3)-alpha-D-Glc-(1-&gt;3)-alpha-D-Man-(1-&gt;2)-alpha-D-Man-(1-&gt;2)-alpha-D-Man-(1-&gt;3)-[alpha-D-Man-(1-&gt;2)-alpha-D-Man-(1-&gt;3)-[alpha-D-Man-(1-&gt;2)-alpha-D-Man-(1-&gt;6)]-alpha-D-Man-(1-&gt;6)]-beta-D-Man-(1-&gt;4)-beta-D-GlcNAc-(1-&gt;4)-beta-D-GlcNAc)-L-asparaginyl-[protein] + beta-D-glucose</text>
        <dbReference type="Rhea" id="RHEA:55988"/>
        <dbReference type="Rhea" id="RHEA-COMP:12806"/>
        <dbReference type="Rhea" id="RHEA-COMP:14355"/>
        <dbReference type="ChEBI" id="CHEBI:15377"/>
        <dbReference type="ChEBI" id="CHEBI:15903"/>
        <dbReference type="ChEBI" id="CHEBI:59082"/>
        <dbReference type="ChEBI" id="CHEBI:132537"/>
        <dbReference type="EC" id="3.2.1.106"/>
    </reaction>
</comment>
<comment type="function">
    <text evidence="12">Cleaves the distal alpha 1,2-linked glucose residue from the Glc(3)Man(9)GlcNAc(2) oligosaccharide precursor.</text>
</comment>
<feature type="domain" description="Glycosyl hydrolase family 63 N-terminal" evidence="15">
    <location>
        <begin position="76"/>
        <end position="212"/>
    </location>
</feature>
<dbReference type="AlphaFoldDB" id="A0AAD5QEK0"/>
<evidence type="ECO:0000256" key="10">
    <source>
        <dbReference type="ARBA" id="ARBA00023295"/>
    </source>
</evidence>